<name>A0A1K0IHT5_CUPNE</name>
<dbReference type="RefSeq" id="WP_340526611.1">
    <property type="nucleotide sequence ID" value="NZ_FMSH01000277.1"/>
</dbReference>
<dbReference type="GO" id="GO:0006633">
    <property type="term" value="P:fatty acid biosynthetic process"/>
    <property type="evidence" value="ECO:0007669"/>
    <property type="project" value="TreeGrafter"/>
</dbReference>
<proteinExistence type="inferred from homology"/>
<dbReference type="SUPFAM" id="SSF51735">
    <property type="entry name" value="NAD(P)-binding Rossmann-fold domains"/>
    <property type="match status" value="1"/>
</dbReference>
<dbReference type="GO" id="GO:0048038">
    <property type="term" value="F:quinone binding"/>
    <property type="evidence" value="ECO:0007669"/>
    <property type="project" value="TreeGrafter"/>
</dbReference>
<dbReference type="FunFam" id="3.40.50.720:FF:000084">
    <property type="entry name" value="Short-chain dehydrogenase reductase"/>
    <property type="match status" value="1"/>
</dbReference>
<dbReference type="PANTHER" id="PTHR42760:SF133">
    <property type="entry name" value="3-OXOACYL-[ACYL-CARRIER-PROTEIN] REDUCTASE"/>
    <property type="match status" value="1"/>
</dbReference>
<dbReference type="Pfam" id="PF13561">
    <property type="entry name" value="adh_short_C2"/>
    <property type="match status" value="1"/>
</dbReference>
<dbReference type="PRINTS" id="PR00081">
    <property type="entry name" value="GDHRDH"/>
</dbReference>
<sequence>MRLKEKVAIITGGASGLGKAIALRFSSEGAIVIIVDVNEAAMAATADEIRKVGGKVRAHKVDVTQQQDLRNFMEHVVATEGRVDILVNNAGITRYRAFDSMGDADWNAVLDLDLKGVFFCAQAAAPYMERQQYGKIVNISSSLGTGTTPHIGELTAGASAPYASAKAAVIQLTKTLARELGPSGVNVNCVAPGFFLTPLTGATRSPDEVAEHIRVRTSMAVLNRPGRVDELAAAVLFFASDDSSFVTGHTLHVDGGRTDRM</sequence>
<evidence type="ECO:0000313" key="3">
    <source>
        <dbReference type="EMBL" id="SCU76900.1"/>
    </source>
</evidence>
<keyword evidence="2 3" id="KW-0560">Oxidoreductase</keyword>
<evidence type="ECO:0000256" key="2">
    <source>
        <dbReference type="ARBA" id="ARBA00023002"/>
    </source>
</evidence>
<dbReference type="PANTHER" id="PTHR42760">
    <property type="entry name" value="SHORT-CHAIN DEHYDROGENASES/REDUCTASES FAMILY MEMBER"/>
    <property type="match status" value="1"/>
</dbReference>
<evidence type="ECO:0000256" key="1">
    <source>
        <dbReference type="ARBA" id="ARBA00006484"/>
    </source>
</evidence>
<dbReference type="EC" id="1.1.1.100" evidence="3"/>
<dbReference type="NCBIfam" id="NF005559">
    <property type="entry name" value="PRK07231.1"/>
    <property type="match status" value="1"/>
</dbReference>
<dbReference type="InterPro" id="IPR036291">
    <property type="entry name" value="NAD(P)-bd_dom_sf"/>
</dbReference>
<reference evidence="3" key="1">
    <citation type="submission" date="2016-09" db="EMBL/GenBank/DDBJ databases">
        <authorList>
            <person name="Capua I."/>
            <person name="De Benedictis P."/>
            <person name="Joannis T."/>
            <person name="Lombin L.H."/>
            <person name="Cattoli G."/>
        </authorList>
    </citation>
    <scope>NUCLEOTIDE SEQUENCE</scope>
    <source>
        <strain evidence="3">B9</strain>
    </source>
</reference>
<dbReference type="PRINTS" id="PR00080">
    <property type="entry name" value="SDRFAMILY"/>
</dbReference>
<dbReference type="AlphaFoldDB" id="A0A1K0IHT5"/>
<dbReference type="InterPro" id="IPR002347">
    <property type="entry name" value="SDR_fam"/>
</dbReference>
<dbReference type="EMBL" id="FMSH01000277">
    <property type="protein sequence ID" value="SCU76900.1"/>
    <property type="molecule type" value="Genomic_DNA"/>
</dbReference>
<comment type="similarity">
    <text evidence="1">Belongs to the short-chain dehydrogenases/reductases (SDR) family.</text>
</comment>
<protein>
    <submittedName>
        <fullName evidence="3">3-oxoacyl-(Acyl-carrier-protein) reductase FabG</fullName>
        <ecNumber evidence="3">1.1.1.100</ecNumber>
    </submittedName>
</protein>
<organism evidence="3">
    <name type="scientific">Cupriavidus necator</name>
    <name type="common">Alcaligenes eutrophus</name>
    <name type="synonym">Ralstonia eutropha</name>
    <dbReference type="NCBI Taxonomy" id="106590"/>
    <lineage>
        <taxon>Bacteria</taxon>
        <taxon>Pseudomonadati</taxon>
        <taxon>Pseudomonadota</taxon>
        <taxon>Betaproteobacteria</taxon>
        <taxon>Burkholderiales</taxon>
        <taxon>Burkholderiaceae</taxon>
        <taxon>Cupriavidus</taxon>
    </lineage>
</organism>
<accession>A0A1K0IHT5</accession>
<dbReference type="GO" id="GO:0004316">
    <property type="term" value="F:3-oxoacyl-[acyl-carrier-protein] reductase (NADPH) activity"/>
    <property type="evidence" value="ECO:0007669"/>
    <property type="project" value="UniProtKB-EC"/>
</dbReference>
<dbReference type="Gene3D" id="3.40.50.720">
    <property type="entry name" value="NAD(P)-binding Rossmann-like Domain"/>
    <property type="match status" value="1"/>
</dbReference>
<dbReference type="InterPro" id="IPR020904">
    <property type="entry name" value="Sc_DH/Rdtase_CS"/>
</dbReference>
<gene>
    <name evidence="3" type="primary">fabG</name>
    <name evidence="3" type="ORF">CNECB9_3480057</name>
</gene>
<dbReference type="PROSITE" id="PS00061">
    <property type="entry name" value="ADH_SHORT"/>
    <property type="match status" value="1"/>
</dbReference>